<dbReference type="AlphaFoldDB" id="A0A1I4SP41"/>
<dbReference type="PROSITE" id="PS50198">
    <property type="entry name" value="PPIC_PPIASE_2"/>
    <property type="match status" value="2"/>
</dbReference>
<feature type="domain" description="PpiC" evidence="4">
    <location>
        <begin position="292"/>
        <end position="404"/>
    </location>
</feature>
<evidence type="ECO:0000259" key="4">
    <source>
        <dbReference type="PROSITE" id="PS50198"/>
    </source>
</evidence>
<dbReference type="GO" id="GO:0003755">
    <property type="term" value="F:peptidyl-prolyl cis-trans isomerase activity"/>
    <property type="evidence" value="ECO:0007669"/>
    <property type="project" value="UniProtKB-KW"/>
</dbReference>
<name>A0A1I4SP41_9FLAO</name>
<keyword evidence="6" id="KW-1185">Reference proteome</keyword>
<feature type="signal peptide" evidence="3">
    <location>
        <begin position="1"/>
        <end position="32"/>
    </location>
</feature>
<sequence>MLRISKMKLKYMKFKTSLVLLIATLFTVNTFAQTAQTKPTRLAKVDGIAAVIGDQIVLESDVDRDFLMSKQQGIKTEDKCDFLNDMMLDKMLVDRARQDTLIKVTQDEVTRQLNSQVDGWIAQAGSEKQILDFFGFRTMAEMKNETRYLVEDNIYAREKRTMVVKGADATPEEVRLFFEKHQGELPDVKDELSLSHIVLYPEVSQENQQKIIDQLKEIKKEIEEGASFATKAILYSEDPGSSNNGGEYKKVSRGKMVKEFDAVAFNLQEGEISEPFKTDFGYHIVKLEKRRGQELDLRHILISLKPTEEEIKAATNKLDSIRVLIGDNKMTFKDAALRFSDDKYTKFNSGNLTNPNSGEDRFEKMALPLGMFTAVSGLNEGDLSSVFEDDFENRKALRLLKVDKFYPAHKINYEDDYYRIQKFAVQDKERTLLLDWVKRQVGDAFIKIGDAYKNCDFPIDWEKKQVK</sequence>
<dbReference type="STRING" id="684065.SAMN05421738_101295"/>
<gene>
    <name evidence="5" type="ORF">SAMN05421738_101295</name>
</gene>
<accession>A0A1I4SP41</accession>
<dbReference type="PANTHER" id="PTHR47637:SF1">
    <property type="entry name" value="CHAPERONE SURA"/>
    <property type="match status" value="1"/>
</dbReference>
<evidence type="ECO:0000256" key="2">
    <source>
        <dbReference type="PROSITE-ProRule" id="PRU00278"/>
    </source>
</evidence>
<dbReference type="SUPFAM" id="SSF109998">
    <property type="entry name" value="Triger factor/SurA peptide-binding domain-like"/>
    <property type="match status" value="1"/>
</dbReference>
<evidence type="ECO:0000313" key="6">
    <source>
        <dbReference type="Proteomes" id="UP000199149"/>
    </source>
</evidence>
<dbReference type="InterPro" id="IPR050280">
    <property type="entry name" value="OMP_Chaperone_SurA"/>
</dbReference>
<dbReference type="Proteomes" id="UP000199149">
    <property type="component" value="Unassembled WGS sequence"/>
</dbReference>
<feature type="domain" description="PpiC" evidence="4">
    <location>
        <begin position="189"/>
        <end position="289"/>
    </location>
</feature>
<proteinExistence type="predicted"/>
<reference evidence="6" key="1">
    <citation type="submission" date="2016-10" db="EMBL/GenBank/DDBJ databases">
        <authorList>
            <person name="Varghese N."/>
            <person name="Submissions S."/>
        </authorList>
    </citation>
    <scope>NUCLEOTIDE SEQUENCE [LARGE SCALE GENOMIC DNA]</scope>
    <source>
        <strain evidence="6">XJ109</strain>
    </source>
</reference>
<dbReference type="InterPro" id="IPR027304">
    <property type="entry name" value="Trigger_fact/SurA_dom_sf"/>
</dbReference>
<dbReference type="Gene3D" id="3.10.50.40">
    <property type="match status" value="2"/>
</dbReference>
<keyword evidence="2 5" id="KW-0413">Isomerase</keyword>
<organism evidence="5 6">
    <name type="scientific">Algoriella xinjiangensis</name>
    <dbReference type="NCBI Taxonomy" id="684065"/>
    <lineage>
        <taxon>Bacteria</taxon>
        <taxon>Pseudomonadati</taxon>
        <taxon>Bacteroidota</taxon>
        <taxon>Flavobacteriia</taxon>
        <taxon>Flavobacteriales</taxon>
        <taxon>Weeksellaceae</taxon>
        <taxon>Algoriella</taxon>
    </lineage>
</organism>
<evidence type="ECO:0000256" key="3">
    <source>
        <dbReference type="SAM" id="SignalP"/>
    </source>
</evidence>
<dbReference type="PANTHER" id="PTHR47637">
    <property type="entry name" value="CHAPERONE SURA"/>
    <property type="match status" value="1"/>
</dbReference>
<dbReference type="EMBL" id="FOUZ01000001">
    <property type="protein sequence ID" value="SFM66195.1"/>
    <property type="molecule type" value="Genomic_DNA"/>
</dbReference>
<feature type="chain" id="PRO_5011447620" evidence="3">
    <location>
        <begin position="33"/>
        <end position="467"/>
    </location>
</feature>
<dbReference type="InterPro" id="IPR000297">
    <property type="entry name" value="PPIase_PpiC"/>
</dbReference>
<dbReference type="InterPro" id="IPR046357">
    <property type="entry name" value="PPIase_dom_sf"/>
</dbReference>
<dbReference type="Pfam" id="PF00639">
    <property type="entry name" value="Rotamase"/>
    <property type="match status" value="2"/>
</dbReference>
<protein>
    <submittedName>
        <fullName evidence="5">Peptidyl-prolyl cis-trans isomerase SurA</fullName>
    </submittedName>
</protein>
<dbReference type="SUPFAM" id="SSF54534">
    <property type="entry name" value="FKBP-like"/>
    <property type="match status" value="2"/>
</dbReference>
<evidence type="ECO:0000256" key="1">
    <source>
        <dbReference type="ARBA" id="ARBA00022729"/>
    </source>
</evidence>
<keyword evidence="2" id="KW-0697">Rotamase</keyword>
<keyword evidence="1 3" id="KW-0732">Signal</keyword>
<evidence type="ECO:0000313" key="5">
    <source>
        <dbReference type="EMBL" id="SFM66195.1"/>
    </source>
</evidence>